<gene>
    <name evidence="8" type="ordered locus">Hprae_1824</name>
</gene>
<dbReference type="KEGG" id="hpk:Hprae_1824"/>
<comment type="subcellular location">
    <subcellularLocation>
        <location evidence="1">Membrane</location>
        <topology evidence="1">Lipid-anchor</topology>
    </subcellularLocation>
</comment>
<dbReference type="eggNOG" id="COG1464">
    <property type="taxonomic scope" value="Bacteria"/>
</dbReference>
<dbReference type="InterPro" id="IPR004872">
    <property type="entry name" value="Lipoprotein_NlpA"/>
</dbReference>
<keyword evidence="4" id="KW-0564">Palmitate</keyword>
<feature type="signal peptide" evidence="7">
    <location>
        <begin position="1"/>
        <end position="22"/>
    </location>
</feature>
<evidence type="ECO:0000256" key="7">
    <source>
        <dbReference type="SAM" id="SignalP"/>
    </source>
</evidence>
<reference evidence="9" key="1">
    <citation type="submission" date="2010-10" db="EMBL/GenBank/DDBJ databases">
        <title>The complete genome of Halanaerobium praevalens DSM 2228.</title>
        <authorList>
            <consortium name="US DOE Joint Genome Institute (JGI-PGF)"/>
            <person name="Lucas S."/>
            <person name="Copeland A."/>
            <person name="Lapidus A."/>
            <person name="Glavina del Rio T."/>
            <person name="Dalin E."/>
            <person name="Tice H."/>
            <person name="Bruce D."/>
            <person name="Goodwin L."/>
            <person name="Pitluck S."/>
            <person name="Kyrpides N."/>
            <person name="Mavromatis K."/>
            <person name="Ivanova N."/>
            <person name="Ovchinnikova G."/>
            <person name="Chertkov O."/>
            <person name="Detter J.C."/>
            <person name="Han C."/>
            <person name="Larimer F."/>
            <person name="Land M."/>
            <person name="Hauser L."/>
            <person name="Markowitz V."/>
            <person name="Cheng J.-F."/>
            <person name="Hugenholtz P."/>
            <person name="Woyke T."/>
            <person name="Wu D."/>
            <person name="Tindall B."/>
            <person name="Pomrenke H.G."/>
            <person name="Brambilla E."/>
            <person name="Klenk H.-P."/>
            <person name="Eisen J.A."/>
        </authorList>
    </citation>
    <scope>NUCLEOTIDE SEQUENCE [LARGE SCALE GENOMIC DNA]</scope>
    <source>
        <strain evidence="9">ATCC 33744 / DSM 2228 / GSL</strain>
    </source>
</reference>
<keyword evidence="3" id="KW-0472">Membrane</keyword>
<dbReference type="Gene3D" id="3.40.190.10">
    <property type="entry name" value="Periplasmic binding protein-like II"/>
    <property type="match status" value="2"/>
</dbReference>
<comment type="similarity">
    <text evidence="6">Belongs to the nlpA lipoprotein family.</text>
</comment>
<organism evidence="8 9">
    <name type="scientific">Halanaerobium praevalens (strain ATCC 33744 / DSM 2228 / GSL)</name>
    <dbReference type="NCBI Taxonomy" id="572479"/>
    <lineage>
        <taxon>Bacteria</taxon>
        <taxon>Bacillati</taxon>
        <taxon>Bacillota</taxon>
        <taxon>Clostridia</taxon>
        <taxon>Halanaerobiales</taxon>
        <taxon>Halanaerobiaceae</taxon>
        <taxon>Halanaerobium</taxon>
    </lineage>
</organism>
<evidence type="ECO:0000256" key="1">
    <source>
        <dbReference type="ARBA" id="ARBA00004635"/>
    </source>
</evidence>
<keyword evidence="9" id="KW-1185">Reference proteome</keyword>
<proteinExistence type="inferred from homology"/>
<keyword evidence="2 7" id="KW-0732">Signal</keyword>
<evidence type="ECO:0000256" key="5">
    <source>
        <dbReference type="ARBA" id="ARBA00023288"/>
    </source>
</evidence>
<dbReference type="RefSeq" id="WP_014553966.1">
    <property type="nucleotide sequence ID" value="NC_017455.1"/>
</dbReference>
<dbReference type="Pfam" id="PF03180">
    <property type="entry name" value="Lipoprotein_9"/>
    <property type="match status" value="1"/>
</dbReference>
<dbReference type="EMBL" id="CP002175">
    <property type="protein sequence ID" value="ADO77949.1"/>
    <property type="molecule type" value="Genomic_DNA"/>
</dbReference>
<dbReference type="PIRSF" id="PIRSF002854">
    <property type="entry name" value="MetQ"/>
    <property type="match status" value="1"/>
</dbReference>
<accession>E3DQN8</accession>
<dbReference type="SUPFAM" id="SSF53850">
    <property type="entry name" value="Periplasmic binding protein-like II"/>
    <property type="match status" value="1"/>
</dbReference>
<protein>
    <recommendedName>
        <fullName evidence="6">Lipoprotein</fullName>
    </recommendedName>
</protein>
<evidence type="ECO:0000313" key="9">
    <source>
        <dbReference type="Proteomes" id="UP000006866"/>
    </source>
</evidence>
<name>E3DQN8_HALPG</name>
<evidence type="ECO:0000256" key="3">
    <source>
        <dbReference type="ARBA" id="ARBA00023136"/>
    </source>
</evidence>
<evidence type="ECO:0000256" key="4">
    <source>
        <dbReference type="ARBA" id="ARBA00023139"/>
    </source>
</evidence>
<evidence type="ECO:0000256" key="6">
    <source>
        <dbReference type="PIRNR" id="PIRNR002854"/>
    </source>
</evidence>
<dbReference type="GO" id="GO:0016020">
    <property type="term" value="C:membrane"/>
    <property type="evidence" value="ECO:0007669"/>
    <property type="project" value="UniProtKB-SubCell"/>
</dbReference>
<reference evidence="8 9" key="2">
    <citation type="journal article" date="2011" name="Stand. Genomic Sci.">
        <title>Complete genome sequence of the extremely halophilic Halanaerobium praevalens type strain (GSL).</title>
        <authorList>
            <person name="Ivanova N."/>
            <person name="Sikorski J."/>
            <person name="Chertkov O."/>
            <person name="Nolan M."/>
            <person name="Lucas S."/>
            <person name="Hammon N."/>
            <person name="Deshpande S."/>
            <person name="Cheng J.F."/>
            <person name="Tapia R."/>
            <person name="Han C."/>
            <person name="Goodwin L."/>
            <person name="Pitluck S."/>
            <person name="Huntemann M."/>
            <person name="Liolios K."/>
            <person name="Pagani I."/>
            <person name="Mavromatis K."/>
            <person name="Ovchinikova G."/>
            <person name="Pati A."/>
            <person name="Chen A."/>
            <person name="Palaniappan K."/>
            <person name="Land M."/>
            <person name="Hauser L."/>
            <person name="Brambilla E.M."/>
            <person name="Kannan K.P."/>
            <person name="Rohde M."/>
            <person name="Tindall B.J."/>
            <person name="Goker M."/>
            <person name="Detter J.C."/>
            <person name="Woyke T."/>
            <person name="Bristow J."/>
            <person name="Eisen J.A."/>
            <person name="Markowitz V."/>
            <person name="Hugenholtz P."/>
            <person name="Kyrpides N.C."/>
            <person name="Klenk H.P."/>
            <person name="Lapidus A."/>
        </authorList>
    </citation>
    <scope>NUCLEOTIDE SEQUENCE [LARGE SCALE GENOMIC DNA]</scope>
    <source>
        <strain evidence="9">ATCC 33744 / DSM 2228 / GSL</strain>
    </source>
</reference>
<keyword evidence="5 6" id="KW-0449">Lipoprotein</keyword>
<dbReference type="PANTHER" id="PTHR30429">
    <property type="entry name" value="D-METHIONINE-BINDING LIPOPROTEIN METQ"/>
    <property type="match status" value="1"/>
</dbReference>
<dbReference type="PANTHER" id="PTHR30429:SF0">
    <property type="entry name" value="METHIONINE-BINDING LIPOPROTEIN METQ"/>
    <property type="match status" value="1"/>
</dbReference>
<dbReference type="STRING" id="572479.Hprae_1824"/>
<dbReference type="Proteomes" id="UP000006866">
    <property type="component" value="Chromosome"/>
</dbReference>
<evidence type="ECO:0000256" key="2">
    <source>
        <dbReference type="ARBA" id="ARBA00022729"/>
    </source>
</evidence>
<dbReference type="AlphaFoldDB" id="E3DQN8"/>
<dbReference type="CDD" id="cd13597">
    <property type="entry name" value="PBP2_lipoprotein_Tp32"/>
    <property type="match status" value="1"/>
</dbReference>
<sequence>MLKKTILILVLLSIVFVGSVQAADHKLSIGATPVPHAEILDFIRTELKAAGIDLDLVEFTDYVTPNIALADGSIDANFFQHIPYLKEFNKNRALNLKAVIKVHLEPIALYSEKYNSLEEIPAGAQIAIPNDPSNEGRALILLDSKGLISLKDPNNLNVTPVDIKENPKNLKFKELGAAQLPRVLNDVAAAIINTNYALEADLNPVADALLIEGKNSPYVNVIAVRAEDKDSQKIKILKAVIQSEAVKEFILEEYEGAVVPAFEPLDSGQAAGAVRSKTGDYIF</sequence>
<feature type="chain" id="PRO_5003168534" description="Lipoprotein" evidence="7">
    <location>
        <begin position="23"/>
        <end position="283"/>
    </location>
</feature>
<dbReference type="HOGENOM" id="CLU_067080_0_0_9"/>
<dbReference type="OrthoDB" id="9812878at2"/>
<evidence type="ECO:0000313" key="8">
    <source>
        <dbReference type="EMBL" id="ADO77949.1"/>
    </source>
</evidence>
<dbReference type="PATRIC" id="fig|572479.3.peg.1857"/>